<evidence type="ECO:0000313" key="3">
    <source>
        <dbReference type="EMBL" id="PKQ69473.1"/>
    </source>
</evidence>
<proteinExistence type="predicted"/>
<feature type="transmembrane region" description="Helical" evidence="1">
    <location>
        <begin position="548"/>
        <end position="568"/>
    </location>
</feature>
<protein>
    <recommendedName>
        <fullName evidence="5">DNA-binding transcriptional activator</fullName>
    </recommendedName>
</protein>
<keyword evidence="1" id="KW-1133">Transmembrane helix</keyword>
<keyword evidence="1" id="KW-0472">Membrane</keyword>
<dbReference type="AlphaFoldDB" id="A0A2N3IGU5"/>
<dbReference type="PANTHER" id="PTHR35807:SF1">
    <property type="entry name" value="TRANSCRIPTIONAL REGULATOR REDD"/>
    <property type="match status" value="1"/>
</dbReference>
<keyword evidence="2" id="KW-0732">Signal</keyword>
<dbReference type="PANTHER" id="PTHR35807">
    <property type="entry name" value="TRANSCRIPTIONAL REGULATOR REDD-RELATED"/>
    <property type="match status" value="1"/>
</dbReference>
<evidence type="ECO:0000313" key="4">
    <source>
        <dbReference type="Proteomes" id="UP000233618"/>
    </source>
</evidence>
<keyword evidence="1" id="KW-0812">Transmembrane</keyword>
<keyword evidence="4" id="KW-1185">Reference proteome</keyword>
<gene>
    <name evidence="3" type="ORF">BZG01_00650</name>
</gene>
<dbReference type="EMBL" id="MVDE01000001">
    <property type="protein sequence ID" value="PKQ69473.1"/>
    <property type="molecule type" value="Genomic_DNA"/>
</dbReference>
<dbReference type="InterPro" id="IPR015915">
    <property type="entry name" value="Kelch-typ_b-propeller"/>
</dbReference>
<feature type="chain" id="PRO_5014820282" description="DNA-binding transcriptional activator" evidence="2">
    <location>
        <begin position="20"/>
        <end position="842"/>
    </location>
</feature>
<dbReference type="SUPFAM" id="SSF50965">
    <property type="entry name" value="Galactose oxidase, central domain"/>
    <property type="match status" value="1"/>
</dbReference>
<dbReference type="GO" id="GO:0006355">
    <property type="term" value="P:regulation of DNA-templated transcription"/>
    <property type="evidence" value="ECO:0007669"/>
    <property type="project" value="TreeGrafter"/>
</dbReference>
<dbReference type="Proteomes" id="UP000233618">
    <property type="component" value="Unassembled WGS sequence"/>
</dbReference>
<sequence length="842" mass="97682">MKFLLALFALIISSPSLYADHGIYFKSNEVSKENRTGIDITHKNNISYTKSFTIAFMISLRETETHYGEILSLKEEHGKNLIQVTYREPDLYVILNKKETKFHCNFNSLNLLRNRWIPFQLKIDSENGEISLTLGENHFKNSIQFPKSSEFSLSLGVINKYGFFIDEVPSMSVKDLAIHIDGTPKHLWPFRKVANNELKDILSSRTAKLYNPDWVIDYHNRWTKIKTLSFPSLPSMAYDKKNEAIHFVLKNGTASTYSIKTGTLVTNNKNSGYPVFEKSQQLIIDSNNQLVSYSLNQNDLSAYNSVNQSWSHADSVTNDLPKWWHHNKLIHPINHQITTLCGYGYYSYSNSIKSFNEKSKVWTELKLKGDVIEPRYCSSLGFSAENSNVVYLFGGLGNSLGKQILGKEFYYDLYRIDFKTNEIKKLWELQQNDQFQYLPVNSLKVTEKDSAFYTLLFPCQKSSTHLRIAKGFINDPKLYFIGDSIPYEFVDIKSFADLYYWESENKLIALTSQEVDADAETYEVSMYSISYEPGADTELNMNNDSLPFAIKLFYVFLAATLLFLIFFVRRKIRTKIKIEKLENDSILTFQEKLPTFEIPQVNSILLFGGFQVFDKKNKDITYRFSPTLKELFLLILLYSLEDGKGISSRRIQEFLWPDKPEDKAKNNRGVNIKKLRGIIEDIQGIEITFDNNYWKMILEENIFCDLAHIQKCIDTQITNLDSDRIEEIIQILHRGTLLRDIIPEWLDSFKDKTTGTIVSTLEELLTKFDFEPSIRLAISNVIFGFDQMNETALRVKCNLLSIQGKHSLAMETYENYIKLYVKLYNEKYQFTFKEIVSENTTV</sequence>
<dbReference type="GO" id="GO:0003677">
    <property type="term" value="F:DNA binding"/>
    <property type="evidence" value="ECO:0007669"/>
    <property type="project" value="TreeGrafter"/>
</dbReference>
<organism evidence="3 4">
    <name type="scientific">Labilibaculum manganireducens</name>
    <dbReference type="NCBI Taxonomy" id="1940525"/>
    <lineage>
        <taxon>Bacteria</taxon>
        <taxon>Pseudomonadati</taxon>
        <taxon>Bacteroidota</taxon>
        <taxon>Bacteroidia</taxon>
        <taxon>Marinilabiliales</taxon>
        <taxon>Marinifilaceae</taxon>
        <taxon>Labilibaculum</taxon>
    </lineage>
</organism>
<dbReference type="InterPro" id="IPR011043">
    <property type="entry name" value="Gal_Oxase/kelch_b-propeller"/>
</dbReference>
<evidence type="ECO:0000256" key="1">
    <source>
        <dbReference type="SAM" id="Phobius"/>
    </source>
</evidence>
<evidence type="ECO:0008006" key="5">
    <source>
        <dbReference type="Google" id="ProtNLM"/>
    </source>
</evidence>
<feature type="signal peptide" evidence="2">
    <location>
        <begin position="1"/>
        <end position="19"/>
    </location>
</feature>
<dbReference type="Gene3D" id="2.120.10.80">
    <property type="entry name" value="Kelch-type beta propeller"/>
    <property type="match status" value="1"/>
</dbReference>
<evidence type="ECO:0000256" key="2">
    <source>
        <dbReference type="SAM" id="SignalP"/>
    </source>
</evidence>
<dbReference type="InterPro" id="IPR051677">
    <property type="entry name" value="AfsR-DnrI-RedD_regulator"/>
</dbReference>
<accession>A0A2N3IGU5</accession>
<dbReference type="RefSeq" id="WP_101307890.1">
    <property type="nucleotide sequence ID" value="NZ_MVDE01000001.1"/>
</dbReference>
<name>A0A2N3IGU5_9BACT</name>
<comment type="caution">
    <text evidence="3">The sequence shown here is derived from an EMBL/GenBank/DDBJ whole genome shotgun (WGS) entry which is preliminary data.</text>
</comment>
<reference evidence="3 4" key="1">
    <citation type="journal article" date="2017" name="Front. Microbiol.">
        <title>Labilibaculum manganireducens gen. nov., sp. nov. and Labilibaculum filiforme sp. nov., Novel Bacteroidetes Isolated from Subsurface Sediments of the Baltic Sea.</title>
        <authorList>
            <person name="Vandieken V."/>
            <person name="Marshall I.P."/>
            <person name="Niemann H."/>
            <person name="Engelen B."/>
            <person name="Cypionka H."/>
        </authorList>
    </citation>
    <scope>NUCLEOTIDE SEQUENCE [LARGE SCALE GENOMIC DNA]</scope>
    <source>
        <strain evidence="3 4">59.10-2M</strain>
    </source>
</reference>